<evidence type="ECO:0000256" key="2">
    <source>
        <dbReference type="ARBA" id="ARBA00023125"/>
    </source>
</evidence>
<keyword evidence="3" id="KW-0804">Transcription</keyword>
<dbReference type="GO" id="GO:0003677">
    <property type="term" value="F:DNA binding"/>
    <property type="evidence" value="ECO:0007669"/>
    <property type="project" value="UniProtKB-KW"/>
</dbReference>
<dbReference type="InterPro" id="IPR036388">
    <property type="entry name" value="WH-like_DNA-bd_sf"/>
</dbReference>
<dbReference type="InterPro" id="IPR000524">
    <property type="entry name" value="Tscrpt_reg_HTH_GntR"/>
</dbReference>
<evidence type="ECO:0000313" key="6">
    <source>
        <dbReference type="Proteomes" id="UP000234803"/>
    </source>
</evidence>
<organism evidence="5 6">
    <name type="scientific">Bacillus halotolerans</name>
    <dbReference type="NCBI Taxonomy" id="260554"/>
    <lineage>
        <taxon>Bacteria</taxon>
        <taxon>Bacillati</taxon>
        <taxon>Bacillota</taxon>
        <taxon>Bacilli</taxon>
        <taxon>Bacillales</taxon>
        <taxon>Bacillaceae</taxon>
        <taxon>Bacillus</taxon>
    </lineage>
</organism>
<comment type="caution">
    <text evidence="5">The sequence shown here is derived from an EMBL/GenBank/DDBJ whole genome shotgun (WGS) entry which is preliminary data.</text>
</comment>
<dbReference type="Proteomes" id="UP000234803">
    <property type="component" value="Unassembled WGS sequence"/>
</dbReference>
<dbReference type="Gene3D" id="1.20.120.530">
    <property type="entry name" value="GntR ligand-binding domain-like"/>
    <property type="match status" value="1"/>
</dbReference>
<evidence type="ECO:0000256" key="3">
    <source>
        <dbReference type="ARBA" id="ARBA00023163"/>
    </source>
</evidence>
<reference evidence="5 6" key="1">
    <citation type="submission" date="2017-12" db="EMBL/GenBank/DDBJ databases">
        <title>Comparative Functional Genomics of Dry Heat Resistant strains isolated from the Viking Spacecraft.</title>
        <authorList>
            <person name="Seuylemezian A."/>
            <person name="Cooper K."/>
            <person name="Vaishampayan P."/>
        </authorList>
    </citation>
    <scope>NUCLEOTIDE SEQUENCE [LARGE SCALE GENOMIC DNA]</scope>
    <source>
        <strain evidence="5 6">V48-19</strain>
    </source>
</reference>
<dbReference type="Pfam" id="PF07729">
    <property type="entry name" value="FCD"/>
    <property type="match status" value="1"/>
</dbReference>
<feature type="domain" description="HTH gntR-type" evidence="4">
    <location>
        <begin position="19"/>
        <end position="87"/>
    </location>
</feature>
<dbReference type="CDD" id="cd07377">
    <property type="entry name" value="WHTH_GntR"/>
    <property type="match status" value="1"/>
</dbReference>
<dbReference type="InterPro" id="IPR008920">
    <property type="entry name" value="TF_FadR/GntR_C"/>
</dbReference>
<dbReference type="RefSeq" id="WP_101860834.1">
    <property type="nucleotide sequence ID" value="NZ_PGUV01000011.1"/>
</dbReference>
<evidence type="ECO:0000259" key="4">
    <source>
        <dbReference type="PROSITE" id="PS50949"/>
    </source>
</evidence>
<dbReference type="PRINTS" id="PR00035">
    <property type="entry name" value="HTHGNTR"/>
</dbReference>
<gene>
    <name evidence="5" type="ORF">CUU63_13765</name>
</gene>
<dbReference type="InterPro" id="IPR036390">
    <property type="entry name" value="WH_DNA-bd_sf"/>
</dbReference>
<keyword evidence="2" id="KW-0238">DNA-binding</keyword>
<keyword evidence="1" id="KW-0805">Transcription regulation</keyword>
<evidence type="ECO:0000313" key="5">
    <source>
        <dbReference type="EMBL" id="PLS06127.1"/>
    </source>
</evidence>
<dbReference type="PANTHER" id="PTHR43537">
    <property type="entry name" value="TRANSCRIPTIONAL REGULATOR, GNTR FAMILY"/>
    <property type="match status" value="1"/>
</dbReference>
<dbReference type="SMART" id="SM00345">
    <property type="entry name" value="HTH_GNTR"/>
    <property type="match status" value="1"/>
</dbReference>
<proteinExistence type="predicted"/>
<dbReference type="AlphaFoldDB" id="A0A9Q6F1A7"/>
<evidence type="ECO:0000256" key="1">
    <source>
        <dbReference type="ARBA" id="ARBA00023015"/>
    </source>
</evidence>
<dbReference type="PANTHER" id="PTHR43537:SF5">
    <property type="entry name" value="UXU OPERON TRANSCRIPTIONAL REGULATOR"/>
    <property type="match status" value="1"/>
</dbReference>
<dbReference type="PROSITE" id="PS50949">
    <property type="entry name" value="HTH_GNTR"/>
    <property type="match status" value="1"/>
</dbReference>
<dbReference type="Gene3D" id="1.10.10.10">
    <property type="entry name" value="Winged helix-like DNA-binding domain superfamily/Winged helix DNA-binding domain"/>
    <property type="match status" value="1"/>
</dbReference>
<dbReference type="Pfam" id="PF00392">
    <property type="entry name" value="GntR"/>
    <property type="match status" value="1"/>
</dbReference>
<accession>A0A9Q6F1A7</accession>
<dbReference type="SUPFAM" id="SSF48008">
    <property type="entry name" value="GntR ligand-binding domain-like"/>
    <property type="match status" value="1"/>
</dbReference>
<dbReference type="EMBL" id="PGUV01000011">
    <property type="protein sequence ID" value="PLS06127.1"/>
    <property type="molecule type" value="Genomic_DNA"/>
</dbReference>
<dbReference type="SMART" id="SM00895">
    <property type="entry name" value="FCD"/>
    <property type="match status" value="1"/>
</dbReference>
<name>A0A9Q6F1A7_9BACI</name>
<dbReference type="GO" id="GO:0003700">
    <property type="term" value="F:DNA-binding transcription factor activity"/>
    <property type="evidence" value="ECO:0007669"/>
    <property type="project" value="InterPro"/>
</dbReference>
<sequence length="260" mass="30107">MDNEMDLIMSAAVNNEKTKTAVDQVTDYIKHKIIYKELKPNDKIPTESELSEILDVSRSSVREALKILEAINIIQIRRGDGTYISEPEDVSFSQSLLFKIILNNMQLKELVEFREQIEVAVVKLAITYATKEDIQGLKTIHHSFLECIETYPDDYKIIHELDLRFHKALAASTKNKLMAEIYLFAFEIFSPMILENYAIGQIKGEDKETTVENHRILIEALEKKDLYTGIYGIQMSLKLWMKWIKNRNSDNTPSETNHTF</sequence>
<dbReference type="InterPro" id="IPR011711">
    <property type="entry name" value="GntR_C"/>
</dbReference>
<dbReference type="SUPFAM" id="SSF46785">
    <property type="entry name" value="Winged helix' DNA-binding domain"/>
    <property type="match status" value="1"/>
</dbReference>
<protein>
    <submittedName>
        <fullName evidence="5">FadR family transcriptional regulator</fullName>
    </submittedName>
</protein>